<dbReference type="GO" id="GO:0030599">
    <property type="term" value="F:pectinesterase activity"/>
    <property type="evidence" value="ECO:0007669"/>
    <property type="project" value="UniProtKB-UniRule"/>
</dbReference>
<feature type="domain" description="Pectinesterase catalytic" evidence="9">
    <location>
        <begin position="260"/>
        <end position="381"/>
    </location>
</feature>
<feature type="signal peptide" evidence="8">
    <location>
        <begin position="1"/>
        <end position="24"/>
    </location>
</feature>
<evidence type="ECO:0000256" key="3">
    <source>
        <dbReference type="ARBA" id="ARBA00013229"/>
    </source>
</evidence>
<evidence type="ECO:0000259" key="9">
    <source>
        <dbReference type="Pfam" id="PF01095"/>
    </source>
</evidence>
<protein>
    <recommendedName>
        <fullName evidence="3 8">Pectinesterase</fullName>
        <ecNumber evidence="3 8">3.1.1.11</ecNumber>
    </recommendedName>
</protein>
<dbReference type="UniPathway" id="UPA00545">
    <property type="reaction ID" value="UER00823"/>
</dbReference>
<evidence type="ECO:0000256" key="2">
    <source>
        <dbReference type="ARBA" id="ARBA00008891"/>
    </source>
</evidence>
<dbReference type="InterPro" id="IPR011050">
    <property type="entry name" value="Pectin_lyase_fold/virulence"/>
</dbReference>
<dbReference type="EMBL" id="LSRQ01001732">
    <property type="protein sequence ID" value="OAY76747.1"/>
    <property type="molecule type" value="Genomic_DNA"/>
</dbReference>
<comment type="pathway">
    <text evidence="1 8">Glycan metabolism; pectin degradation; 2-dehydro-3-deoxy-D-gluconate from pectin: step 1/5.</text>
</comment>
<keyword evidence="8" id="KW-0732">Signal</keyword>
<dbReference type="InterPro" id="IPR012334">
    <property type="entry name" value="Pectin_lyas_fold"/>
</dbReference>
<comment type="similarity">
    <text evidence="2">Belongs to the pectinesterase family.</text>
</comment>
<dbReference type="STRING" id="4615.A0A199VHY5"/>
<sequence length="387" mass="43203">MDAPYNILSLIIAWALLMLSTTSTTRSCRGAWFGSLAVDDSFVSWDDLMVSSNKRNGLQAGEGGGGRVIVVSRDGSGDSRTVQEAVDMVPDGNNERVKILVSPGVYREKVTIPITKPYISLIGEAGSARTTVISWHSRASDRDTDGQAVGTFYSASFAVESDYFCANGITFECNILGSQDTLFDHSGRHYFFDCYIQGSIDFIFGDARSLYQVSQKKFRPSRYLVIYTSRSRSQMFADRKFSYGFCVSCREISDIMISKQNCRLHAVASTYGAIAASQRDSPSDDSGFSFLSCRITGSGMNYLGRAWGRYARVVYSYCEMDGIIIPEGWSDWGDPSRARTAWFGEYNCRGKGADSRRRVPWARSLSYDEARPFLDRNFIDGEQWLNL</sequence>
<name>A0A199VHY5_ANACO</name>
<dbReference type="GO" id="GO:0042545">
    <property type="term" value="P:cell wall modification"/>
    <property type="evidence" value="ECO:0007669"/>
    <property type="project" value="UniProtKB-UniRule"/>
</dbReference>
<proteinExistence type="inferred from homology"/>
<dbReference type="InterPro" id="IPR000070">
    <property type="entry name" value="Pectinesterase_cat"/>
</dbReference>
<feature type="active site" evidence="7">
    <location>
        <position position="201"/>
    </location>
</feature>
<feature type="chain" id="PRO_5008444298" description="Pectinesterase" evidence="8">
    <location>
        <begin position="25"/>
        <end position="387"/>
    </location>
</feature>
<dbReference type="PROSITE" id="PS00503">
    <property type="entry name" value="PECTINESTERASE_2"/>
    <property type="match status" value="1"/>
</dbReference>
<comment type="catalytic activity">
    <reaction evidence="6 8">
        <text>[(1-&gt;4)-alpha-D-galacturonosyl methyl ester](n) + n H2O = [(1-&gt;4)-alpha-D-galacturonosyl](n) + n methanol + n H(+)</text>
        <dbReference type="Rhea" id="RHEA:22380"/>
        <dbReference type="Rhea" id="RHEA-COMP:14570"/>
        <dbReference type="Rhea" id="RHEA-COMP:14573"/>
        <dbReference type="ChEBI" id="CHEBI:15377"/>
        <dbReference type="ChEBI" id="CHEBI:15378"/>
        <dbReference type="ChEBI" id="CHEBI:17790"/>
        <dbReference type="ChEBI" id="CHEBI:140522"/>
        <dbReference type="ChEBI" id="CHEBI:140523"/>
        <dbReference type="EC" id="3.1.1.11"/>
    </reaction>
</comment>
<dbReference type="Pfam" id="PF01095">
    <property type="entry name" value="Pectinesterase"/>
    <property type="match status" value="2"/>
</dbReference>
<accession>A0A199VHY5</accession>
<dbReference type="PANTHER" id="PTHR31321:SF31">
    <property type="entry name" value="PECTINESTERASE QRT1"/>
    <property type="match status" value="1"/>
</dbReference>
<reference evidence="10 11" key="1">
    <citation type="journal article" date="2016" name="DNA Res.">
        <title>The draft genome of MD-2 pineapple using hybrid error correction of long reads.</title>
        <authorList>
            <person name="Redwan R.M."/>
            <person name="Saidin A."/>
            <person name="Kumar S.V."/>
        </authorList>
    </citation>
    <scope>NUCLEOTIDE SEQUENCE [LARGE SCALE GENOMIC DNA]</scope>
    <source>
        <strain evidence="11">cv. MD2</strain>
        <tissue evidence="10">Leaf</tissue>
    </source>
</reference>
<dbReference type="AlphaFoldDB" id="A0A199VHY5"/>
<evidence type="ECO:0000313" key="10">
    <source>
        <dbReference type="EMBL" id="OAY76747.1"/>
    </source>
</evidence>
<evidence type="ECO:0000256" key="5">
    <source>
        <dbReference type="ARBA" id="ARBA00023085"/>
    </source>
</evidence>
<keyword evidence="4 8" id="KW-0378">Hydrolase</keyword>
<organism evidence="10 11">
    <name type="scientific">Ananas comosus</name>
    <name type="common">Pineapple</name>
    <name type="synonym">Ananas ananas</name>
    <dbReference type="NCBI Taxonomy" id="4615"/>
    <lineage>
        <taxon>Eukaryota</taxon>
        <taxon>Viridiplantae</taxon>
        <taxon>Streptophyta</taxon>
        <taxon>Embryophyta</taxon>
        <taxon>Tracheophyta</taxon>
        <taxon>Spermatophyta</taxon>
        <taxon>Magnoliopsida</taxon>
        <taxon>Liliopsida</taxon>
        <taxon>Poales</taxon>
        <taxon>Bromeliaceae</taxon>
        <taxon>Bromelioideae</taxon>
        <taxon>Ananas</taxon>
    </lineage>
</organism>
<evidence type="ECO:0000313" key="11">
    <source>
        <dbReference type="Proteomes" id="UP000092600"/>
    </source>
</evidence>
<evidence type="ECO:0000256" key="1">
    <source>
        <dbReference type="ARBA" id="ARBA00005184"/>
    </source>
</evidence>
<dbReference type="SUPFAM" id="SSF51126">
    <property type="entry name" value="Pectin lyase-like"/>
    <property type="match status" value="1"/>
</dbReference>
<dbReference type="PANTHER" id="PTHR31321">
    <property type="entry name" value="ACYL-COA THIOESTER HYDROLASE YBHC-RELATED"/>
    <property type="match status" value="1"/>
</dbReference>
<dbReference type="InterPro" id="IPR033131">
    <property type="entry name" value="Pectinesterase_Asp_AS"/>
</dbReference>
<evidence type="ECO:0000256" key="6">
    <source>
        <dbReference type="ARBA" id="ARBA00047928"/>
    </source>
</evidence>
<evidence type="ECO:0000256" key="4">
    <source>
        <dbReference type="ARBA" id="ARBA00022801"/>
    </source>
</evidence>
<feature type="domain" description="Pectinesterase catalytic" evidence="9">
    <location>
        <begin position="69"/>
        <end position="172"/>
    </location>
</feature>
<dbReference type="Proteomes" id="UP000092600">
    <property type="component" value="Unassembled WGS sequence"/>
</dbReference>
<dbReference type="GO" id="GO:0045490">
    <property type="term" value="P:pectin catabolic process"/>
    <property type="evidence" value="ECO:0007669"/>
    <property type="project" value="UniProtKB-UniRule"/>
</dbReference>
<keyword evidence="5 8" id="KW-0063">Aspartyl esterase</keyword>
<dbReference type="Gene3D" id="2.160.20.10">
    <property type="entry name" value="Single-stranded right-handed beta-helix, Pectin lyase-like"/>
    <property type="match status" value="2"/>
</dbReference>
<evidence type="ECO:0000256" key="8">
    <source>
        <dbReference type="RuleBase" id="RU000589"/>
    </source>
</evidence>
<gene>
    <name evidence="10" type="ORF">ACMD2_07374</name>
</gene>
<dbReference type="EC" id="3.1.1.11" evidence="3 8"/>
<evidence type="ECO:0000256" key="7">
    <source>
        <dbReference type="PROSITE-ProRule" id="PRU10040"/>
    </source>
</evidence>
<comment type="caution">
    <text evidence="10">The sequence shown here is derived from an EMBL/GenBank/DDBJ whole genome shotgun (WGS) entry which is preliminary data.</text>
</comment>